<dbReference type="SMART" id="SM00879">
    <property type="entry name" value="Brix"/>
    <property type="match status" value="1"/>
</dbReference>
<keyword evidence="5" id="KW-1185">Reference proteome</keyword>
<evidence type="ECO:0000313" key="3">
    <source>
        <dbReference type="EMBL" id="EPZ32707.1"/>
    </source>
</evidence>
<dbReference type="PANTHER" id="PTHR22734">
    <property type="entry name" value="U3 SMALL NUCLEOLAR RIBONUCLEOPROTEIN PROTEIN IMP4"/>
    <property type="match status" value="1"/>
</dbReference>
<dbReference type="SUPFAM" id="SSF52954">
    <property type="entry name" value="Class II aaRS ABD-related"/>
    <property type="match status" value="1"/>
</dbReference>
<feature type="region of interest" description="Disordered" evidence="1">
    <location>
        <begin position="38"/>
        <end position="66"/>
    </location>
</feature>
<feature type="domain" description="Brix" evidence="2">
    <location>
        <begin position="91"/>
        <end position="273"/>
    </location>
</feature>
<dbReference type="InterPro" id="IPR044281">
    <property type="entry name" value="IMP4/RPF1"/>
</dbReference>
<dbReference type="GO" id="GO:0005730">
    <property type="term" value="C:nucleolus"/>
    <property type="evidence" value="ECO:0007669"/>
    <property type="project" value="EnsemblFungi"/>
</dbReference>
<dbReference type="GO" id="GO:0042134">
    <property type="term" value="F:rRNA primary transcript binding"/>
    <property type="evidence" value="ECO:0007669"/>
    <property type="project" value="EnsemblFungi"/>
</dbReference>
<dbReference type="InterPro" id="IPR007109">
    <property type="entry name" value="Brix"/>
</dbReference>
<name>A0A075AVH6_ROZAC</name>
<reference evidence="6" key="2">
    <citation type="journal article" date="2018" name="Nat. Microbiol.">
        <title>Leveraging single-cell genomics to expand the fungal tree of life.</title>
        <authorList>
            <person name="Ahrendt S.R."/>
            <person name="Quandt C.A."/>
            <person name="Ciobanu D."/>
            <person name="Clum A."/>
            <person name="Salamov A."/>
            <person name="Andreopoulos B."/>
            <person name="Cheng J.F."/>
            <person name="Woyke T."/>
            <person name="Pelin A."/>
            <person name="Henrissat B."/>
            <person name="Reynolds N.K."/>
            <person name="Benny G.L."/>
            <person name="Smith M.E."/>
            <person name="James T.Y."/>
            <person name="Grigoriev I.V."/>
        </authorList>
    </citation>
    <scope>NUCLEOTIDE SEQUENCE [LARGE SCALE GENOMIC DNA]</scope>
    <source>
        <strain evidence="6">CSF55</strain>
    </source>
</reference>
<dbReference type="Proteomes" id="UP000281549">
    <property type="component" value="Unassembled WGS sequence"/>
</dbReference>
<dbReference type="EMBL" id="ML004916">
    <property type="protein sequence ID" value="RKP21978.1"/>
    <property type="molecule type" value="Genomic_DNA"/>
</dbReference>
<reference evidence="3 5" key="1">
    <citation type="journal article" date="2013" name="Curr. Biol.">
        <title>Shared signatures of parasitism and phylogenomics unite Cryptomycota and microsporidia.</title>
        <authorList>
            <person name="James T.Y."/>
            <person name="Pelin A."/>
            <person name="Bonen L."/>
            <person name="Ahrendt S."/>
            <person name="Sain D."/>
            <person name="Corradi N."/>
            <person name="Stajich J.E."/>
        </authorList>
    </citation>
    <scope>NUCLEOTIDE SEQUENCE [LARGE SCALE GENOMIC DNA]</scope>
    <source>
        <strain evidence="3">CSF55</strain>
        <strain evidence="3">CSF55</strain>
    </source>
</reference>
<dbReference type="AlphaFoldDB" id="A0A075AVH6"/>
<dbReference type="Gene3D" id="3.40.50.10480">
    <property type="entry name" value="Probable brix-domain ribosomal biogenesis protein"/>
    <property type="match status" value="1"/>
</dbReference>
<dbReference type="GO" id="GO:0000463">
    <property type="term" value="P:maturation of LSU-rRNA from tricistronic rRNA transcript (SSU-rRNA, 5.8S rRNA, LSU-rRNA)"/>
    <property type="evidence" value="ECO:0007669"/>
    <property type="project" value="EnsemblFungi"/>
</dbReference>
<accession>A0A075AVH6</accession>
<dbReference type="EMBL" id="KE561117">
    <property type="protein sequence ID" value="EPZ32707.1"/>
    <property type="molecule type" value="Genomic_DNA"/>
</dbReference>
<evidence type="ECO:0000256" key="1">
    <source>
        <dbReference type="SAM" id="MobiDB-lite"/>
    </source>
</evidence>
<dbReference type="PANTHER" id="PTHR22734:SF3">
    <property type="entry name" value="RIBOSOME PRODUCTION FACTOR 1"/>
    <property type="match status" value="1"/>
</dbReference>
<dbReference type="Proteomes" id="UP000030755">
    <property type="component" value="Unassembled WGS sequence"/>
</dbReference>
<dbReference type="GO" id="GO:0000055">
    <property type="term" value="P:ribosomal large subunit export from nucleus"/>
    <property type="evidence" value="ECO:0007669"/>
    <property type="project" value="EnsemblFungi"/>
</dbReference>
<evidence type="ECO:0000313" key="6">
    <source>
        <dbReference type="Proteomes" id="UP000281549"/>
    </source>
</evidence>
<evidence type="ECO:0000313" key="5">
    <source>
        <dbReference type="Proteomes" id="UP000030755"/>
    </source>
</evidence>
<dbReference type="GO" id="GO:0000466">
    <property type="term" value="P:maturation of 5.8S rRNA from tricistronic rRNA transcript (SSU-rRNA, 5.8S rRNA, LSU-rRNA)"/>
    <property type="evidence" value="ECO:0007669"/>
    <property type="project" value="EnsemblFungi"/>
</dbReference>
<sequence length="296" mass="35038">MPSQIKNKMKREEVYHKLKSLKNKEKLKRRLLRKKLEKECEDPSLLPEKEKPKTQETKREHDETIVDPADEEVLQDEEQDEFADYFSGKPPKIIVTTSKRPSKNVYLFSEELSDVLPNAELRRRENFDIDEIMKVAIENDYTDIIVVNEDKKEPNALLLIHLPYGPTAFFRLKSIRSGKSIKGHGRSTGHYPELILNNFNTRLGHTIGRMFASIFPQMPDFKGRQAVTLHNQRDFIFFRRHRYIFDSDKKVSLQEIGPRFTLKLKWLQKGLFNPKSGEYEWYHKPDLDTSRVRFFL</sequence>
<gene>
    <name evidence="3" type="ORF">O9G_000782</name>
    <name evidence="4" type="ORF">ROZALSC1DRAFT_26635</name>
</gene>
<organism evidence="3 5">
    <name type="scientific">Rozella allomycis (strain CSF55)</name>
    <dbReference type="NCBI Taxonomy" id="988480"/>
    <lineage>
        <taxon>Eukaryota</taxon>
        <taxon>Fungi</taxon>
        <taxon>Fungi incertae sedis</taxon>
        <taxon>Cryptomycota</taxon>
        <taxon>Cryptomycota incertae sedis</taxon>
        <taxon>Rozella</taxon>
    </lineage>
</organism>
<dbReference type="OMA" id="EWEHRPD"/>
<proteinExistence type="predicted"/>
<dbReference type="Pfam" id="PF04427">
    <property type="entry name" value="Brix"/>
    <property type="match status" value="1"/>
</dbReference>
<dbReference type="PROSITE" id="PS50833">
    <property type="entry name" value="BRIX"/>
    <property type="match status" value="1"/>
</dbReference>
<dbReference type="FunFam" id="3.40.50.10480:FF:000002">
    <property type="entry name" value="Ribosome production factor 1"/>
    <property type="match status" value="1"/>
</dbReference>
<protein>
    <submittedName>
        <fullName evidence="3 4">Brix-domain-containing protein</fullName>
    </submittedName>
</protein>
<evidence type="ECO:0000313" key="4">
    <source>
        <dbReference type="EMBL" id="RKP21978.1"/>
    </source>
</evidence>
<reference evidence="4" key="3">
    <citation type="submission" date="2018-08" db="EMBL/GenBank/DDBJ databases">
        <title>Leveraging single-cell genomics to expand the Fungal Tree of Life.</title>
        <authorList>
            <consortium name="DOE Joint Genome Institute"/>
            <person name="Ahrendt S.R."/>
            <person name="Quandt C.A."/>
            <person name="Ciobanu D."/>
            <person name="Clum A."/>
            <person name="Salamov A."/>
            <person name="Andreopoulos B."/>
            <person name="Cheng J.-F."/>
            <person name="Woyke T."/>
            <person name="Pelin A."/>
            <person name="Henrissat B."/>
            <person name="Reynolds N."/>
            <person name="Benny G.L."/>
            <person name="Smith M.E."/>
            <person name="James T.Y."/>
            <person name="Grigoriev I.V."/>
        </authorList>
    </citation>
    <scope>NUCLEOTIDE SEQUENCE</scope>
    <source>
        <strain evidence="4">CSF55</strain>
    </source>
</reference>
<evidence type="ECO:0000259" key="2">
    <source>
        <dbReference type="PROSITE" id="PS50833"/>
    </source>
</evidence>
<dbReference type="STRING" id="988480.A0A075AVH6"/>
<dbReference type="GO" id="GO:0030687">
    <property type="term" value="C:preribosome, large subunit precursor"/>
    <property type="evidence" value="ECO:0007669"/>
    <property type="project" value="EnsemblFungi"/>
</dbReference>
<dbReference type="OrthoDB" id="264354at2759"/>
<feature type="compositionally biased region" description="Basic and acidic residues" evidence="1">
    <location>
        <begin position="47"/>
        <end position="64"/>
    </location>
</feature>
<dbReference type="HOGENOM" id="CLU_040063_1_0_1"/>